<sequence length="250" mass="26729">MGHTTAATPTAAERVRSACARAGAATLALPGAEPVPTVLHHVRACGDAVLAVPAESGAAAAAAAWTPAMLELTDRAPLRLREPVRALIWLRGRLRAVPDFAQRALAAEVAAEYPHPALLDVGHTTVLLRLVLDSAVMADAAGAVSVPQAELRTAAPDPFWELESAWLQHIDSDHAEMVTALARHLPVRLRGGRIRPLAVDRYGITLRVEGPESDHDVRLPFATPVEDVQSLSRAVRILAGCPFLNRMRRP</sequence>
<evidence type="ECO:0000313" key="2">
    <source>
        <dbReference type="EMBL" id="MQY26945.1"/>
    </source>
</evidence>
<proteinExistence type="predicted"/>
<dbReference type="Pfam" id="PF10615">
    <property type="entry name" value="DUF2470"/>
    <property type="match status" value="1"/>
</dbReference>
<protein>
    <recommendedName>
        <fullName evidence="1">DUF2470 domain-containing protein</fullName>
    </recommendedName>
</protein>
<organism evidence="2 3">
    <name type="scientific">Nocardia aurantia</name>
    <dbReference type="NCBI Taxonomy" id="2585199"/>
    <lineage>
        <taxon>Bacteria</taxon>
        <taxon>Bacillati</taxon>
        <taxon>Actinomycetota</taxon>
        <taxon>Actinomycetes</taxon>
        <taxon>Mycobacteriales</taxon>
        <taxon>Nocardiaceae</taxon>
        <taxon>Nocardia</taxon>
    </lineage>
</organism>
<accession>A0A7K0DMG0</accession>
<dbReference type="InterPro" id="IPR037119">
    <property type="entry name" value="Haem_oxidase_HugZ-like_sf"/>
</dbReference>
<dbReference type="SUPFAM" id="SSF50475">
    <property type="entry name" value="FMN-binding split barrel"/>
    <property type="match status" value="1"/>
</dbReference>
<keyword evidence="3" id="KW-1185">Reference proteome</keyword>
<dbReference type="Proteomes" id="UP000431401">
    <property type="component" value="Unassembled WGS sequence"/>
</dbReference>
<feature type="domain" description="DUF2470" evidence="1">
    <location>
        <begin position="164"/>
        <end position="233"/>
    </location>
</feature>
<dbReference type="Gene3D" id="3.20.180.10">
    <property type="entry name" value="PNP-oxidase-like"/>
    <property type="match status" value="1"/>
</dbReference>
<dbReference type="AlphaFoldDB" id="A0A7K0DMG0"/>
<evidence type="ECO:0000313" key="3">
    <source>
        <dbReference type="Proteomes" id="UP000431401"/>
    </source>
</evidence>
<gene>
    <name evidence="2" type="ORF">NRB56_25240</name>
</gene>
<evidence type="ECO:0000259" key="1">
    <source>
        <dbReference type="Pfam" id="PF10615"/>
    </source>
</evidence>
<dbReference type="EMBL" id="WEGI01000005">
    <property type="protein sequence ID" value="MQY26945.1"/>
    <property type="molecule type" value="Genomic_DNA"/>
</dbReference>
<dbReference type="RefSeq" id="WP_153341626.1">
    <property type="nucleotide sequence ID" value="NZ_WEGI01000005.1"/>
</dbReference>
<name>A0A7K0DMG0_9NOCA</name>
<dbReference type="OrthoDB" id="3381348at2"/>
<reference evidence="2 3" key="1">
    <citation type="submission" date="2019-10" db="EMBL/GenBank/DDBJ databases">
        <title>Nocardia macrotermitis sp. nov. and Nocardia aurantia sp. nov., isolated from the gut of fungus growing-termite Macrotermes natalensis.</title>
        <authorList>
            <person name="Benndorf R."/>
            <person name="Schwitalla J."/>
            <person name="Martin K."/>
            <person name="De Beer W."/>
            <person name="Kaster A.-K."/>
            <person name="Vollmers J."/>
            <person name="Poulsen M."/>
            <person name="Beemelmanns C."/>
        </authorList>
    </citation>
    <scope>NUCLEOTIDE SEQUENCE [LARGE SCALE GENOMIC DNA]</scope>
    <source>
        <strain evidence="2 3">RB56</strain>
    </source>
</reference>
<dbReference type="InterPro" id="IPR019595">
    <property type="entry name" value="DUF2470"/>
</dbReference>
<comment type="caution">
    <text evidence="2">The sequence shown here is derived from an EMBL/GenBank/DDBJ whole genome shotgun (WGS) entry which is preliminary data.</text>
</comment>